<organism evidence="11 12">
    <name type="scientific">Desulfosporosinus youngiae DSM 17734</name>
    <dbReference type="NCBI Taxonomy" id="768710"/>
    <lineage>
        <taxon>Bacteria</taxon>
        <taxon>Bacillati</taxon>
        <taxon>Bacillota</taxon>
        <taxon>Clostridia</taxon>
        <taxon>Eubacteriales</taxon>
        <taxon>Desulfitobacteriaceae</taxon>
        <taxon>Desulfosporosinus</taxon>
    </lineage>
</organism>
<dbReference type="InterPro" id="IPR050291">
    <property type="entry name" value="CDF_Transporter"/>
</dbReference>
<comment type="subcellular location">
    <subcellularLocation>
        <location evidence="1">Membrane</location>
        <topology evidence="1">Multi-pass membrane protein</topology>
    </subcellularLocation>
</comment>
<evidence type="ECO:0000256" key="7">
    <source>
        <dbReference type="SAM" id="MobiDB-lite"/>
    </source>
</evidence>
<dbReference type="Proteomes" id="UP000005104">
    <property type="component" value="Chromosome"/>
</dbReference>
<evidence type="ECO:0000256" key="5">
    <source>
        <dbReference type="ARBA" id="ARBA00022989"/>
    </source>
</evidence>
<dbReference type="HOGENOM" id="CLU_013430_3_0_9"/>
<evidence type="ECO:0000313" key="11">
    <source>
        <dbReference type="EMBL" id="EHQ88026.1"/>
    </source>
</evidence>
<name>H5Y1X5_9FIRM</name>
<keyword evidence="6 8" id="KW-0472">Membrane</keyword>
<keyword evidence="3" id="KW-0813">Transport</keyword>
<dbReference type="eggNOG" id="COG0053">
    <property type="taxonomic scope" value="Bacteria"/>
</dbReference>
<dbReference type="STRING" id="768710.DesyoDRAFT_0854"/>
<evidence type="ECO:0000256" key="4">
    <source>
        <dbReference type="ARBA" id="ARBA00022692"/>
    </source>
</evidence>
<keyword evidence="12" id="KW-1185">Reference proteome</keyword>
<dbReference type="GO" id="GO:0015086">
    <property type="term" value="F:cadmium ion transmembrane transporter activity"/>
    <property type="evidence" value="ECO:0007669"/>
    <property type="project" value="TreeGrafter"/>
</dbReference>
<accession>H5Y1X5</accession>
<gene>
    <name evidence="11" type="ORF">DesyoDRAFT_0854</name>
</gene>
<dbReference type="Pfam" id="PF16916">
    <property type="entry name" value="ZT_dimer"/>
    <property type="match status" value="1"/>
</dbReference>
<dbReference type="AlphaFoldDB" id="H5Y1X5"/>
<dbReference type="Pfam" id="PF01545">
    <property type="entry name" value="Cation_efflux"/>
    <property type="match status" value="1"/>
</dbReference>
<evidence type="ECO:0000259" key="9">
    <source>
        <dbReference type="Pfam" id="PF01545"/>
    </source>
</evidence>
<feature type="transmembrane region" description="Helical" evidence="8">
    <location>
        <begin position="76"/>
        <end position="94"/>
    </location>
</feature>
<evidence type="ECO:0000313" key="12">
    <source>
        <dbReference type="Proteomes" id="UP000005104"/>
    </source>
</evidence>
<dbReference type="InterPro" id="IPR036837">
    <property type="entry name" value="Cation_efflux_CTD_sf"/>
</dbReference>
<dbReference type="InterPro" id="IPR002524">
    <property type="entry name" value="Cation_efflux"/>
</dbReference>
<dbReference type="GO" id="GO:0015093">
    <property type="term" value="F:ferrous iron transmembrane transporter activity"/>
    <property type="evidence" value="ECO:0007669"/>
    <property type="project" value="TreeGrafter"/>
</dbReference>
<feature type="region of interest" description="Disordered" evidence="7">
    <location>
        <begin position="315"/>
        <end position="339"/>
    </location>
</feature>
<dbReference type="EMBL" id="CM001441">
    <property type="protein sequence ID" value="EHQ88026.1"/>
    <property type="molecule type" value="Genomic_DNA"/>
</dbReference>
<dbReference type="InterPro" id="IPR058533">
    <property type="entry name" value="Cation_efflux_TM"/>
</dbReference>
<evidence type="ECO:0000256" key="2">
    <source>
        <dbReference type="ARBA" id="ARBA00008114"/>
    </source>
</evidence>
<evidence type="ECO:0000256" key="3">
    <source>
        <dbReference type="ARBA" id="ARBA00022448"/>
    </source>
</evidence>
<keyword evidence="5 8" id="KW-1133">Transmembrane helix</keyword>
<dbReference type="RefSeq" id="WP_007779787.1">
    <property type="nucleotide sequence ID" value="NZ_CM001441.1"/>
</dbReference>
<feature type="domain" description="Cation efflux protein transmembrane" evidence="9">
    <location>
        <begin position="10"/>
        <end position="208"/>
    </location>
</feature>
<dbReference type="GO" id="GO:0005886">
    <property type="term" value="C:plasma membrane"/>
    <property type="evidence" value="ECO:0007669"/>
    <property type="project" value="TreeGrafter"/>
</dbReference>
<dbReference type="Gene3D" id="3.30.70.1350">
    <property type="entry name" value="Cation efflux protein, cytoplasmic domain"/>
    <property type="match status" value="1"/>
</dbReference>
<dbReference type="Gene3D" id="1.20.1510.10">
    <property type="entry name" value="Cation efflux protein transmembrane domain"/>
    <property type="match status" value="1"/>
</dbReference>
<feature type="transmembrane region" description="Helical" evidence="8">
    <location>
        <begin position="38"/>
        <end position="55"/>
    </location>
</feature>
<sequence length="339" mass="36577">MDEKTKVASLSVASNILLTLTKIVVGLISGSVSILSEGIHSGIDLVAAFIALFAVKESGKPADSCHAYGHGKIENVSGTIEAALIFVAALMIIIEAIQKVQEIIYGNGGHVTDLGLRLGLLIMGVSALMNMIVSARLMKVAKKTDSVALEADALHLRTDVYTSLGVFLGLLIIKLTGWAIIDPIIAFAVALMIIKAAIDLTKKAFAPLVDVSLPDEERKIIAEVLQLYEDEFVEFHKLRTRKAGAERHVDLHLVVAKFTPLIDAHELCDRIEYEINVKLSLTHVLIHAEPCSGRDVPCPVEDGLASFCQRCRKTTGETDQKSAIGNKPEVSGQGPEIRD</sequence>
<evidence type="ECO:0000256" key="6">
    <source>
        <dbReference type="ARBA" id="ARBA00023136"/>
    </source>
</evidence>
<feature type="transmembrane region" description="Helical" evidence="8">
    <location>
        <begin position="12"/>
        <end position="32"/>
    </location>
</feature>
<feature type="domain" description="Cation efflux protein cytoplasmic" evidence="10">
    <location>
        <begin position="213"/>
        <end position="291"/>
    </location>
</feature>
<dbReference type="SUPFAM" id="SSF161111">
    <property type="entry name" value="Cation efflux protein transmembrane domain-like"/>
    <property type="match status" value="1"/>
</dbReference>
<proteinExistence type="inferred from homology"/>
<dbReference type="PANTHER" id="PTHR43840:SF15">
    <property type="entry name" value="MITOCHONDRIAL METAL TRANSPORTER 1-RELATED"/>
    <property type="match status" value="1"/>
</dbReference>
<dbReference type="SUPFAM" id="SSF160240">
    <property type="entry name" value="Cation efflux protein cytoplasmic domain-like"/>
    <property type="match status" value="1"/>
</dbReference>
<dbReference type="InterPro" id="IPR027470">
    <property type="entry name" value="Cation_efflux_CTD"/>
</dbReference>
<keyword evidence="4 8" id="KW-0812">Transmembrane</keyword>
<protein>
    <submittedName>
        <fullName evidence="11">Cation diffusion facilitator family transporter</fullName>
    </submittedName>
</protein>
<evidence type="ECO:0000256" key="8">
    <source>
        <dbReference type="SAM" id="Phobius"/>
    </source>
</evidence>
<dbReference type="InterPro" id="IPR027469">
    <property type="entry name" value="Cation_efflux_TMD_sf"/>
</dbReference>
<evidence type="ECO:0000256" key="1">
    <source>
        <dbReference type="ARBA" id="ARBA00004141"/>
    </source>
</evidence>
<dbReference type="NCBIfam" id="TIGR01297">
    <property type="entry name" value="CDF"/>
    <property type="match status" value="1"/>
</dbReference>
<dbReference type="PANTHER" id="PTHR43840">
    <property type="entry name" value="MITOCHONDRIAL METAL TRANSPORTER 1-RELATED"/>
    <property type="match status" value="1"/>
</dbReference>
<dbReference type="OrthoDB" id="9806522at2"/>
<dbReference type="GO" id="GO:0006882">
    <property type="term" value="P:intracellular zinc ion homeostasis"/>
    <property type="evidence" value="ECO:0007669"/>
    <property type="project" value="TreeGrafter"/>
</dbReference>
<evidence type="ECO:0000259" key="10">
    <source>
        <dbReference type="Pfam" id="PF16916"/>
    </source>
</evidence>
<feature type="transmembrane region" description="Helical" evidence="8">
    <location>
        <begin position="114"/>
        <end position="133"/>
    </location>
</feature>
<comment type="similarity">
    <text evidence="2">Belongs to the cation diffusion facilitator (CDF) transporter (TC 2.A.4) family.</text>
</comment>
<reference evidence="11 12" key="1">
    <citation type="submission" date="2011-11" db="EMBL/GenBank/DDBJ databases">
        <title>The Noncontiguous Finished genome of Desulfosporosinus youngiae DSM 17734.</title>
        <authorList>
            <consortium name="US DOE Joint Genome Institute (JGI-PGF)"/>
            <person name="Lucas S."/>
            <person name="Han J."/>
            <person name="Lapidus A."/>
            <person name="Cheng J.-F."/>
            <person name="Goodwin L."/>
            <person name="Pitluck S."/>
            <person name="Peters L."/>
            <person name="Ovchinnikova G."/>
            <person name="Lu M."/>
            <person name="Land M.L."/>
            <person name="Hauser L."/>
            <person name="Pester M."/>
            <person name="Spring S."/>
            <person name="Ollivier B."/>
            <person name="Rattei T."/>
            <person name="Klenk H.-P."/>
            <person name="Wagner M."/>
            <person name="Loy A."/>
            <person name="Woyke T.J."/>
        </authorList>
    </citation>
    <scope>NUCLEOTIDE SEQUENCE [LARGE SCALE GENOMIC DNA]</scope>
    <source>
        <strain evidence="11 12">DSM 17734</strain>
    </source>
</reference>
<dbReference type="GO" id="GO:0015341">
    <property type="term" value="F:zinc efflux antiporter activity"/>
    <property type="evidence" value="ECO:0007669"/>
    <property type="project" value="TreeGrafter"/>
</dbReference>